<proteinExistence type="predicted"/>
<gene>
    <name evidence="1" type="ORF">H5P30_03225</name>
</gene>
<name>A0A7X1AVZ7_9BACT</name>
<dbReference type="EMBL" id="JACHVA010000036">
    <property type="protein sequence ID" value="MBC2600789.1"/>
    <property type="molecule type" value="Genomic_DNA"/>
</dbReference>
<organism evidence="1 2">
    <name type="scientific">Puniceicoccus vermicola</name>
    <dbReference type="NCBI Taxonomy" id="388746"/>
    <lineage>
        <taxon>Bacteria</taxon>
        <taxon>Pseudomonadati</taxon>
        <taxon>Verrucomicrobiota</taxon>
        <taxon>Opitutia</taxon>
        <taxon>Puniceicoccales</taxon>
        <taxon>Puniceicoccaceae</taxon>
        <taxon>Puniceicoccus</taxon>
    </lineage>
</organism>
<keyword evidence="2" id="KW-1185">Reference proteome</keyword>
<sequence length="177" mass="19542">MINIKWPTFLLFYGFVLIQGAILNATPIPITRTTSVPDKASGSASQSSTQNAAENLIVSLDFATSEENSRTFEFVVAAYPEKKKLTLFSFQGIADNDDPSPFKAQGEIQNLDGIRYFITYSIERNVWMTYGDSSVGISRSATSIGWNSTAVLKLDKPVVLMKNPQNTVTMTLRKGEE</sequence>
<dbReference type="AlphaFoldDB" id="A0A7X1AVZ7"/>
<dbReference type="RefSeq" id="WP_185691527.1">
    <property type="nucleotide sequence ID" value="NZ_JACHVA010000036.1"/>
</dbReference>
<accession>A0A7X1AVZ7</accession>
<reference evidence="1 2" key="1">
    <citation type="submission" date="2020-07" db="EMBL/GenBank/DDBJ databases">
        <authorList>
            <person name="Feng X."/>
        </authorList>
    </citation>
    <scope>NUCLEOTIDE SEQUENCE [LARGE SCALE GENOMIC DNA]</scope>
    <source>
        <strain evidence="1 2">JCM14086</strain>
    </source>
</reference>
<evidence type="ECO:0000313" key="1">
    <source>
        <dbReference type="EMBL" id="MBC2600789.1"/>
    </source>
</evidence>
<evidence type="ECO:0000313" key="2">
    <source>
        <dbReference type="Proteomes" id="UP000525652"/>
    </source>
</evidence>
<protein>
    <submittedName>
        <fullName evidence="1">Uncharacterized protein</fullName>
    </submittedName>
</protein>
<dbReference type="Proteomes" id="UP000525652">
    <property type="component" value="Unassembled WGS sequence"/>
</dbReference>
<comment type="caution">
    <text evidence="1">The sequence shown here is derived from an EMBL/GenBank/DDBJ whole genome shotgun (WGS) entry which is preliminary data.</text>
</comment>